<organism evidence="1 2">
    <name type="scientific">Nostocoides jenkinsii Ben 74</name>
    <dbReference type="NCBI Taxonomy" id="1193518"/>
    <lineage>
        <taxon>Bacteria</taxon>
        <taxon>Bacillati</taxon>
        <taxon>Actinomycetota</taxon>
        <taxon>Actinomycetes</taxon>
        <taxon>Micrococcales</taxon>
        <taxon>Intrasporangiaceae</taxon>
        <taxon>Nostocoides</taxon>
    </lineage>
</organism>
<evidence type="ECO:0000313" key="2">
    <source>
        <dbReference type="Proteomes" id="UP000035720"/>
    </source>
</evidence>
<keyword evidence="2" id="KW-1185">Reference proteome</keyword>
<dbReference type="InterPro" id="IPR048166">
    <property type="entry name" value="VVA0879-like"/>
</dbReference>
<dbReference type="AlphaFoldDB" id="A0A077MDF0"/>
<reference evidence="1 2" key="1">
    <citation type="journal article" date="2013" name="ISME J.">
        <title>A metabolic model for members of the genus Tetrasphaera involved in enhanced biological phosphorus removal.</title>
        <authorList>
            <person name="Kristiansen R."/>
            <person name="Nguyen H.T.T."/>
            <person name="Saunders A.M."/>
            <person name="Nielsen J.L."/>
            <person name="Wimmer R."/>
            <person name="Le V.Q."/>
            <person name="McIlroy S.J."/>
            <person name="Petrovski S."/>
            <person name="Seviour R.J."/>
            <person name="Calteau A."/>
            <person name="Nielsen K.L."/>
            <person name="Nielsen P.H."/>
        </authorList>
    </citation>
    <scope>NUCLEOTIDE SEQUENCE [LARGE SCALE GENOMIC DNA]</scope>
    <source>
        <strain evidence="1 2">Ben 74</strain>
    </source>
</reference>
<comment type="caution">
    <text evidence="1">The sequence shown here is derived from an EMBL/GenBank/DDBJ whole genome shotgun (WGS) entry which is preliminary data.</text>
</comment>
<protein>
    <submittedName>
        <fullName evidence="1">Uncharacterized protein</fullName>
    </submittedName>
</protein>
<evidence type="ECO:0000313" key="1">
    <source>
        <dbReference type="EMBL" id="CCI54679.1"/>
    </source>
</evidence>
<proteinExistence type="predicted"/>
<gene>
    <name evidence="1" type="ORF">BN13_80048</name>
</gene>
<dbReference type="STRING" id="1193518.BN13_80048"/>
<dbReference type="EMBL" id="CAJC01000194">
    <property type="protein sequence ID" value="CCI54679.1"/>
    <property type="molecule type" value="Genomic_DNA"/>
</dbReference>
<accession>A0A077MDF0</accession>
<sequence>MTALNTGMTTLTHNDWRAAGQDLFGSDLMSWRFACPACGDVANGHDFAAALSENPRTRLDGSVVQALDLLGSWCVGRAIGGTEPTRGCDRTAYGLFRGPVRVTLPDGRPPMFSFRFADTAQAAR</sequence>
<dbReference type="Proteomes" id="UP000035720">
    <property type="component" value="Unassembled WGS sequence"/>
</dbReference>
<dbReference type="NCBIfam" id="NF041591">
    <property type="entry name" value="CxxC_VVA0879"/>
    <property type="match status" value="1"/>
</dbReference>
<name>A0A077MDF0_9MICO</name>